<dbReference type="Gene3D" id="2.130.10.10">
    <property type="entry name" value="YVTN repeat-like/Quinoprotein amine dehydrogenase"/>
    <property type="match status" value="1"/>
</dbReference>
<dbReference type="KEGG" id="ngr:NAEGRDRAFT_60369"/>
<dbReference type="VEuPathDB" id="AmoebaDB:NAEGRDRAFT_60369"/>
<evidence type="ECO:0000313" key="4">
    <source>
        <dbReference type="EMBL" id="EFC47707.1"/>
    </source>
</evidence>
<dbReference type="PANTHER" id="PTHR10971">
    <property type="entry name" value="MRNA EXPORT FACTOR AND BUB3"/>
    <property type="match status" value="1"/>
</dbReference>
<dbReference type="Pfam" id="PF00400">
    <property type="entry name" value="WD40"/>
    <property type="match status" value="1"/>
</dbReference>
<dbReference type="GeneID" id="8849262"/>
<evidence type="ECO:0000256" key="3">
    <source>
        <dbReference type="PROSITE-ProRule" id="PRU00221"/>
    </source>
</evidence>
<dbReference type="InParanoid" id="D2V5T1"/>
<organism evidence="5">
    <name type="scientific">Naegleria gruberi</name>
    <name type="common">Amoeba</name>
    <dbReference type="NCBI Taxonomy" id="5762"/>
    <lineage>
        <taxon>Eukaryota</taxon>
        <taxon>Discoba</taxon>
        <taxon>Heterolobosea</taxon>
        <taxon>Tetramitia</taxon>
        <taxon>Eutetramitia</taxon>
        <taxon>Vahlkampfiidae</taxon>
        <taxon>Naegleria</taxon>
    </lineage>
</organism>
<dbReference type="PROSITE" id="PS00678">
    <property type="entry name" value="WD_REPEATS_1"/>
    <property type="match status" value="1"/>
</dbReference>
<dbReference type="STRING" id="5762.D2V5T1"/>
<dbReference type="SMART" id="SM00320">
    <property type="entry name" value="WD40"/>
    <property type="match status" value="4"/>
</dbReference>
<dbReference type="InterPro" id="IPR001680">
    <property type="entry name" value="WD40_rpt"/>
</dbReference>
<dbReference type="EMBL" id="GG738853">
    <property type="protein sequence ID" value="EFC47707.1"/>
    <property type="molecule type" value="Genomic_DNA"/>
</dbReference>
<dbReference type="OrthoDB" id="10248252at2759"/>
<feature type="repeat" description="WD" evidence="3">
    <location>
        <begin position="130"/>
        <end position="152"/>
    </location>
</feature>
<dbReference type="InterPro" id="IPR036322">
    <property type="entry name" value="WD40_repeat_dom_sf"/>
</dbReference>
<sequence>MDKPRIIEHISKPLNWTINDCKWVPSSARFVAAGGVARGTGCLQVYALSDDGKDVNMLYEIENKHPIKCCTFEATGIEERHLACGDFDGNVLLYDISKQAKQPIFKIEHAHSQIINCIDGCGLSYGPPEIATGSRDGCVKIWDLRQKQKPIVSLEPSNGKVDCWAVCLGNSFNANERVCASGYENGDLKIFDLRTNSILWETNLKNGICSLQFDRRDIEMNKLLATTLEGRFNVLDMRTRHPEKGYASVSEKLKENTSTIWMGRHLPQNRDVFLVASGSGLLSLYKYNYPSERKIGNPPEGVAGTVSLIQKQTISSQPICCFDWNRDKEGLAVAGALDQCLRVIVCTKLNLL</sequence>
<dbReference type="eggNOG" id="ENOG502QRKB">
    <property type="taxonomic scope" value="Eukaryota"/>
</dbReference>
<name>D2V5T1_NAEGR</name>
<evidence type="ECO:0000313" key="5">
    <source>
        <dbReference type="Proteomes" id="UP000006671"/>
    </source>
</evidence>
<dbReference type="InterPro" id="IPR019775">
    <property type="entry name" value="WD40_repeat_CS"/>
</dbReference>
<reference evidence="4 5" key="1">
    <citation type="journal article" date="2010" name="Cell">
        <title>The genome of Naegleria gruberi illuminates early eukaryotic versatility.</title>
        <authorList>
            <person name="Fritz-Laylin L.K."/>
            <person name="Prochnik S.E."/>
            <person name="Ginger M.L."/>
            <person name="Dacks J.B."/>
            <person name="Carpenter M.L."/>
            <person name="Field M.C."/>
            <person name="Kuo A."/>
            <person name="Paredez A."/>
            <person name="Chapman J."/>
            <person name="Pham J."/>
            <person name="Shu S."/>
            <person name="Neupane R."/>
            <person name="Cipriano M."/>
            <person name="Mancuso J."/>
            <person name="Tu H."/>
            <person name="Salamov A."/>
            <person name="Lindquist E."/>
            <person name="Shapiro H."/>
            <person name="Lucas S."/>
            <person name="Grigoriev I.V."/>
            <person name="Cande W.Z."/>
            <person name="Fulton C."/>
            <person name="Rokhsar D.S."/>
            <person name="Dawson S.C."/>
        </authorList>
    </citation>
    <scope>NUCLEOTIDE SEQUENCE [LARGE SCALE GENOMIC DNA]</scope>
    <source>
        <strain evidence="4 5">NEG-M</strain>
    </source>
</reference>
<dbReference type="AlphaFoldDB" id="D2V5T1"/>
<dbReference type="Proteomes" id="UP000006671">
    <property type="component" value="Unassembled WGS sequence"/>
</dbReference>
<keyword evidence="2" id="KW-0677">Repeat</keyword>
<keyword evidence="1 3" id="KW-0853">WD repeat</keyword>
<dbReference type="RefSeq" id="XP_002680451.1">
    <property type="nucleotide sequence ID" value="XM_002680405.1"/>
</dbReference>
<dbReference type="PROSITE" id="PS50082">
    <property type="entry name" value="WD_REPEATS_2"/>
    <property type="match status" value="1"/>
</dbReference>
<evidence type="ECO:0000256" key="1">
    <source>
        <dbReference type="ARBA" id="ARBA00022574"/>
    </source>
</evidence>
<keyword evidence="5" id="KW-1185">Reference proteome</keyword>
<dbReference type="SUPFAM" id="SSF50978">
    <property type="entry name" value="WD40 repeat-like"/>
    <property type="match status" value="1"/>
</dbReference>
<evidence type="ECO:0000256" key="2">
    <source>
        <dbReference type="ARBA" id="ARBA00022737"/>
    </source>
</evidence>
<dbReference type="OMA" id="CLWKYNY"/>
<protein>
    <submittedName>
        <fullName evidence="4">Predicted protein</fullName>
    </submittedName>
</protein>
<dbReference type="InterPro" id="IPR015943">
    <property type="entry name" value="WD40/YVTN_repeat-like_dom_sf"/>
</dbReference>
<accession>D2V5T1</accession>
<gene>
    <name evidence="4" type="ORF">NAEGRDRAFT_60369</name>
</gene>
<proteinExistence type="predicted"/>